<dbReference type="SUPFAM" id="SSF53756">
    <property type="entry name" value="UDP-Glycosyltransferase/glycogen phosphorylase"/>
    <property type="match status" value="1"/>
</dbReference>
<evidence type="ECO:0000256" key="1">
    <source>
        <dbReference type="ARBA" id="ARBA00009995"/>
    </source>
</evidence>
<reference evidence="5 6" key="1">
    <citation type="journal article" date="2016" name="G3 (Bethesda)">
        <title>First Draft Assembly and Annotation of the Genome of a California Endemic Oak Quercus lobata Nee (Fagaceae).</title>
        <authorList>
            <person name="Sork V.L."/>
            <person name="Fitz-Gibbon S.T."/>
            <person name="Puiu D."/>
            <person name="Crepeau M."/>
            <person name="Gugger P.F."/>
            <person name="Sherman R."/>
            <person name="Stevens K."/>
            <person name="Langley C.H."/>
            <person name="Pellegrini M."/>
            <person name="Salzberg S.L."/>
        </authorList>
    </citation>
    <scope>NUCLEOTIDE SEQUENCE [LARGE SCALE GENOMIC DNA]</scope>
    <source>
        <strain evidence="5 6">cv. SW786</strain>
    </source>
</reference>
<dbReference type="Gene3D" id="3.40.50.2000">
    <property type="entry name" value="Glycogen Phosphorylase B"/>
    <property type="match status" value="2"/>
</dbReference>
<dbReference type="EMBL" id="LRBV02000011">
    <property type="status" value="NOT_ANNOTATED_CDS"/>
    <property type="molecule type" value="Genomic_DNA"/>
</dbReference>
<dbReference type="OMA" id="HHERIMK"/>
<dbReference type="AlphaFoldDB" id="A0A7N2MW84"/>
<dbReference type="InParanoid" id="A0A7N2MW84"/>
<reference evidence="5" key="2">
    <citation type="submission" date="2021-01" db="UniProtKB">
        <authorList>
            <consortium name="EnsemblPlants"/>
        </authorList>
    </citation>
    <scope>IDENTIFICATION</scope>
</reference>
<dbReference type="GO" id="GO:0035251">
    <property type="term" value="F:UDP-glucosyltransferase activity"/>
    <property type="evidence" value="ECO:0007669"/>
    <property type="project" value="InterPro"/>
</dbReference>
<protein>
    <recommendedName>
        <fullName evidence="4">Glycosyltransferase</fullName>
        <ecNumber evidence="4">2.4.1.-</ecNumber>
    </recommendedName>
</protein>
<comment type="similarity">
    <text evidence="1 3">Belongs to the UDP-glycosyltransferase family.</text>
</comment>
<organism evidence="5 6">
    <name type="scientific">Quercus lobata</name>
    <name type="common">Valley oak</name>
    <dbReference type="NCBI Taxonomy" id="97700"/>
    <lineage>
        <taxon>Eukaryota</taxon>
        <taxon>Viridiplantae</taxon>
        <taxon>Streptophyta</taxon>
        <taxon>Embryophyta</taxon>
        <taxon>Tracheophyta</taxon>
        <taxon>Spermatophyta</taxon>
        <taxon>Magnoliopsida</taxon>
        <taxon>eudicotyledons</taxon>
        <taxon>Gunneridae</taxon>
        <taxon>Pentapetalae</taxon>
        <taxon>rosids</taxon>
        <taxon>fabids</taxon>
        <taxon>Fagales</taxon>
        <taxon>Fagaceae</taxon>
        <taxon>Quercus</taxon>
    </lineage>
</organism>
<dbReference type="FunFam" id="3.40.50.2000:FF:000056">
    <property type="entry name" value="Glycosyltransferase"/>
    <property type="match status" value="1"/>
</dbReference>
<evidence type="ECO:0000313" key="5">
    <source>
        <dbReference type="EnsemblPlants" id="QL11p012049:mrna:CDS:1"/>
    </source>
</evidence>
<dbReference type="InterPro" id="IPR050481">
    <property type="entry name" value="UDP-glycosyltransf_plant"/>
</dbReference>
<dbReference type="EC" id="2.4.1.-" evidence="4"/>
<keyword evidence="6" id="KW-1185">Reference proteome</keyword>
<proteinExistence type="inferred from homology"/>
<keyword evidence="2 3" id="KW-0808">Transferase</keyword>
<dbReference type="Pfam" id="PF00201">
    <property type="entry name" value="UDPGT"/>
    <property type="match status" value="1"/>
</dbReference>
<dbReference type="PANTHER" id="PTHR48048:SF81">
    <property type="entry name" value="GLYCOSYLTRANSFERASE"/>
    <property type="match status" value="1"/>
</dbReference>
<evidence type="ECO:0000256" key="3">
    <source>
        <dbReference type="RuleBase" id="RU003718"/>
    </source>
</evidence>
<dbReference type="GeneID" id="115966400"/>
<dbReference type="EnsemblPlants" id="QL11p012049:mrna">
    <property type="protein sequence ID" value="QL11p012049:mrna:CDS:1"/>
    <property type="gene ID" value="QL11p012049"/>
</dbReference>
<evidence type="ECO:0000256" key="2">
    <source>
        <dbReference type="ARBA" id="ARBA00022679"/>
    </source>
</evidence>
<keyword evidence="3" id="KW-0328">Glycosyltransferase</keyword>
<dbReference type="OrthoDB" id="5835829at2759"/>
<dbReference type="InterPro" id="IPR035595">
    <property type="entry name" value="UDP_glycos_trans_CS"/>
</dbReference>
<evidence type="ECO:0000313" key="6">
    <source>
        <dbReference type="Proteomes" id="UP000594261"/>
    </source>
</evidence>
<dbReference type="Gramene" id="QL11p012049:mrna">
    <property type="protein sequence ID" value="QL11p012049:mrna:CDS:1"/>
    <property type="gene ID" value="QL11p012049"/>
</dbReference>
<dbReference type="Proteomes" id="UP000594261">
    <property type="component" value="Chromosome 11"/>
</dbReference>
<dbReference type="PROSITE" id="PS00375">
    <property type="entry name" value="UDPGT"/>
    <property type="match status" value="1"/>
</dbReference>
<dbReference type="PANTHER" id="PTHR48048">
    <property type="entry name" value="GLYCOSYLTRANSFERASE"/>
    <property type="match status" value="1"/>
</dbReference>
<evidence type="ECO:0000256" key="4">
    <source>
        <dbReference type="RuleBase" id="RU362057"/>
    </source>
</evidence>
<name>A0A7N2MW84_QUELO</name>
<dbReference type="InterPro" id="IPR002213">
    <property type="entry name" value="UDP_glucos_trans"/>
</dbReference>
<dbReference type="KEGG" id="qlo:115966400"/>
<accession>A0A7N2MW84</accession>
<sequence length="475" mass="53191">MTMSSKFELVFITYPGMGHIVAMVEFAHHLINHDPRFSITILIITMPERMLVNTYIQSRAATSASTNIRFVHLPTLETPTPDHGSQTDPLCLISSFIEKHKPHVKQAITNLMATELDRRFVGLFIDMFCTSMVDVANELDIPCYLHFPSPTTFLGFMLHLPILDTQLTTELAELDTELVIPSFVNPVPPSVLPSIALKKDGYSCFLYHARRYLETKGVIINTFSELEPYALNSLSTSQVPPIYPIGPILDPVGPARWHPDQAHHERIMKWLDDQPPSTVVFLCFGSIGSLSGSQVREIAFGLEQAGVRFLWALREPPKNPLALSDNFTNLEEVLPNGFLERTTGIGLVCGFVSQVSILGHKAIGGFISHCGWNSILESLWHGVPIATWPIHAEQQLNAFELVKELGLAIEIRLDYREGSDLVLANEVERTIKSIMDCHNEVRTKVKEISMKSRMSMMENGSSYASTRALIQELVR</sequence>
<dbReference type="CDD" id="cd03784">
    <property type="entry name" value="GT1_Gtf-like"/>
    <property type="match status" value="1"/>
</dbReference>
<gene>
    <name evidence="5" type="primary">LOC115966400</name>
</gene>
<dbReference type="RefSeq" id="XP_030941502.1">
    <property type="nucleotide sequence ID" value="XM_031085642.1"/>
</dbReference>